<feature type="transmembrane region" description="Helical" evidence="1">
    <location>
        <begin position="158"/>
        <end position="175"/>
    </location>
</feature>
<feature type="transmembrane region" description="Helical" evidence="1">
    <location>
        <begin position="12"/>
        <end position="31"/>
    </location>
</feature>
<keyword evidence="1" id="KW-1133">Transmembrane helix</keyword>
<dbReference type="EMBL" id="VUJU01006711">
    <property type="protein sequence ID" value="KAF0747801.1"/>
    <property type="molecule type" value="Genomic_DNA"/>
</dbReference>
<keyword evidence="1" id="KW-0812">Transmembrane</keyword>
<dbReference type="AlphaFoldDB" id="A0A6G0Y250"/>
<evidence type="ECO:0000313" key="3">
    <source>
        <dbReference type="Proteomes" id="UP000478052"/>
    </source>
</evidence>
<reference evidence="2 3" key="1">
    <citation type="submission" date="2019-08" db="EMBL/GenBank/DDBJ databases">
        <title>Whole genome of Aphis craccivora.</title>
        <authorList>
            <person name="Voronova N.V."/>
            <person name="Shulinski R.S."/>
            <person name="Bandarenka Y.V."/>
            <person name="Zhorov D.G."/>
            <person name="Warner D."/>
        </authorList>
    </citation>
    <scope>NUCLEOTIDE SEQUENCE [LARGE SCALE GENOMIC DNA]</scope>
    <source>
        <strain evidence="2">180601</strain>
        <tissue evidence="2">Whole Body</tissue>
    </source>
</reference>
<comment type="caution">
    <text evidence="2">The sequence shown here is derived from an EMBL/GenBank/DDBJ whole genome shotgun (WGS) entry which is preliminary data.</text>
</comment>
<gene>
    <name evidence="2" type="ORF">FWK35_00023772</name>
</gene>
<proteinExistence type="predicted"/>
<accession>A0A6G0Y250</accession>
<evidence type="ECO:0000256" key="1">
    <source>
        <dbReference type="SAM" id="Phobius"/>
    </source>
</evidence>
<name>A0A6G0Y250_APHCR</name>
<keyword evidence="1" id="KW-0472">Membrane</keyword>
<feature type="non-terminal residue" evidence="2">
    <location>
        <position position="1"/>
    </location>
</feature>
<protein>
    <submittedName>
        <fullName evidence="2">Uncharacterized protein</fullName>
    </submittedName>
</protein>
<keyword evidence="3" id="KW-1185">Reference proteome</keyword>
<evidence type="ECO:0000313" key="2">
    <source>
        <dbReference type="EMBL" id="KAF0747801.1"/>
    </source>
</evidence>
<organism evidence="2 3">
    <name type="scientific">Aphis craccivora</name>
    <name type="common">Cowpea aphid</name>
    <dbReference type="NCBI Taxonomy" id="307492"/>
    <lineage>
        <taxon>Eukaryota</taxon>
        <taxon>Metazoa</taxon>
        <taxon>Ecdysozoa</taxon>
        <taxon>Arthropoda</taxon>
        <taxon>Hexapoda</taxon>
        <taxon>Insecta</taxon>
        <taxon>Pterygota</taxon>
        <taxon>Neoptera</taxon>
        <taxon>Paraneoptera</taxon>
        <taxon>Hemiptera</taxon>
        <taxon>Sternorrhyncha</taxon>
        <taxon>Aphidomorpha</taxon>
        <taxon>Aphidoidea</taxon>
        <taxon>Aphididae</taxon>
        <taxon>Aphidini</taxon>
        <taxon>Aphis</taxon>
        <taxon>Aphis</taxon>
    </lineage>
</organism>
<dbReference type="Proteomes" id="UP000478052">
    <property type="component" value="Unassembled WGS sequence"/>
</dbReference>
<sequence>QRVLDSERSDECIDFTMMCFFIFFFVCLLTSRNNAPISNFGGGFRCKSEYPWCIIEFSKKSRKTKKKKNDGKTGIFTQNKFSTKSIFLYGCNSETNHCKFLKFSPNIYVISIKKILDDQKVPYEFSNFYEICRKRENLQRNDNDLSSNDFKYFISRRYLTILPVIMIGVFFTAIYRQLKFSIFLKIYLIAIKIQTTFFTNHWKLYPMLTNHLRSESFFVYNDNYYWIQI</sequence>